<name>A0ACC2W5Q0_9TREE</name>
<dbReference type="Proteomes" id="UP001230649">
    <property type="component" value="Unassembled WGS sequence"/>
</dbReference>
<organism evidence="1 2">
    <name type="scientific">Naganishia adeliensis</name>
    <dbReference type="NCBI Taxonomy" id="92952"/>
    <lineage>
        <taxon>Eukaryota</taxon>
        <taxon>Fungi</taxon>
        <taxon>Dikarya</taxon>
        <taxon>Basidiomycota</taxon>
        <taxon>Agaricomycotina</taxon>
        <taxon>Tremellomycetes</taxon>
        <taxon>Filobasidiales</taxon>
        <taxon>Filobasidiaceae</taxon>
        <taxon>Naganishia</taxon>
    </lineage>
</organism>
<dbReference type="EMBL" id="JASBWS010000045">
    <property type="protein sequence ID" value="KAJ9105917.1"/>
    <property type="molecule type" value="Genomic_DNA"/>
</dbReference>
<protein>
    <submittedName>
        <fullName evidence="1">Uncharacterized protein</fullName>
    </submittedName>
</protein>
<reference evidence="1" key="1">
    <citation type="submission" date="2023-04" db="EMBL/GenBank/DDBJ databases">
        <title>Draft Genome sequencing of Naganishia species isolated from polar environments using Oxford Nanopore Technology.</title>
        <authorList>
            <person name="Leo P."/>
            <person name="Venkateswaran K."/>
        </authorList>
    </citation>
    <scope>NUCLEOTIDE SEQUENCE</scope>
    <source>
        <strain evidence="1">MNA-CCFEE 5262</strain>
    </source>
</reference>
<gene>
    <name evidence="1" type="ORF">QFC20_004155</name>
</gene>
<evidence type="ECO:0000313" key="1">
    <source>
        <dbReference type="EMBL" id="KAJ9105917.1"/>
    </source>
</evidence>
<comment type="caution">
    <text evidence="1">The sequence shown here is derived from an EMBL/GenBank/DDBJ whole genome shotgun (WGS) entry which is preliminary data.</text>
</comment>
<proteinExistence type="predicted"/>
<sequence>MTQNLRQNLIDSTKSCTEKRSYHGKNGVSLKDGEWQLSAKLARVLGVVPGTAEYAQVACRQAEKELYGLRQATMTPSLSRSPSPRLVHKDDQEQVEAIPHAEDAEDDLGRHTSASTRNVLIRGLSEAMAHWKEEGGKVDSEPKEDC</sequence>
<accession>A0ACC2W5Q0</accession>
<keyword evidence="2" id="KW-1185">Reference proteome</keyword>
<evidence type="ECO:0000313" key="2">
    <source>
        <dbReference type="Proteomes" id="UP001230649"/>
    </source>
</evidence>